<dbReference type="SUPFAM" id="SSF53790">
    <property type="entry name" value="Tetrapyrrole methylase"/>
    <property type="match status" value="1"/>
</dbReference>
<dbReference type="UniPathway" id="UPA00559"/>
<feature type="binding site" evidence="9">
    <location>
        <begin position="112"/>
        <end position="113"/>
    </location>
    <ligand>
        <name>S-adenosyl-L-methionine</name>
        <dbReference type="ChEBI" id="CHEBI:59789"/>
    </ligand>
</feature>
<sequence length="285" mass="32339">MLYIVGLGLADERDITVKGLEAVRASERVYLEGYTSILMVEQQRLEEFYGKKVIVAHRETVESSSDEILRDADRVNVSFLVVGDPFGATTHTDLIIRAREKGIPVKTIHNASIMNAVGATGLQLYNFGQTISIVFFTDDWRPDSFYERIKENSTLGLHTLCLLDIKVREQTVENMMRNRQIFEPPRYMSVNLAAEQLLEIEDARQEHAYTADTLAIGVSRLGSDDQIIRAGTLAQMRDHDFGKPLHSLVLVGHRLHLLEAEILRENAIDLDSLNQVLKRDYNIEK</sequence>
<evidence type="ECO:0000256" key="6">
    <source>
        <dbReference type="ARBA" id="ARBA00022679"/>
    </source>
</evidence>
<dbReference type="FunFam" id="3.40.1010.10:FF:000004">
    <property type="entry name" value="Putative diphthine synthase"/>
    <property type="match status" value="1"/>
</dbReference>
<dbReference type="PANTHER" id="PTHR10882:SF0">
    <property type="entry name" value="DIPHTHINE METHYL ESTER SYNTHASE"/>
    <property type="match status" value="1"/>
</dbReference>
<dbReference type="Gene3D" id="3.30.950.10">
    <property type="entry name" value="Methyltransferase, Cobalt-precorrin-4 Transmethylase, Domain 2"/>
    <property type="match status" value="1"/>
</dbReference>
<comment type="pathway">
    <text evidence="2">Protein modification; peptidyl-diphthamide biosynthesis.</text>
</comment>
<dbReference type="Pfam" id="PF00590">
    <property type="entry name" value="TP_methylase"/>
    <property type="match status" value="1"/>
</dbReference>
<dbReference type="CDD" id="cd11647">
    <property type="entry name" value="DHP5_DphB"/>
    <property type="match status" value="1"/>
</dbReference>
<evidence type="ECO:0000256" key="4">
    <source>
        <dbReference type="ARBA" id="ARBA00011927"/>
    </source>
</evidence>
<accession>A0A2G5BGN3</accession>
<reference evidence="11 12" key="1">
    <citation type="journal article" date="2015" name="Genome Biol. Evol.">
        <title>Phylogenomic analyses indicate that early fungi evolved digesting cell walls of algal ancestors of land plants.</title>
        <authorList>
            <person name="Chang Y."/>
            <person name="Wang S."/>
            <person name="Sekimoto S."/>
            <person name="Aerts A.L."/>
            <person name="Choi C."/>
            <person name="Clum A."/>
            <person name="LaButti K.M."/>
            <person name="Lindquist E.A."/>
            <person name="Yee Ngan C."/>
            <person name="Ohm R.A."/>
            <person name="Salamov A.A."/>
            <person name="Grigoriev I.V."/>
            <person name="Spatafora J.W."/>
            <person name="Berbee M.L."/>
        </authorList>
    </citation>
    <scope>NUCLEOTIDE SEQUENCE [LARGE SCALE GENOMIC DNA]</scope>
    <source>
        <strain evidence="11 12">NRRL 1564</strain>
    </source>
</reference>
<comment type="similarity">
    <text evidence="3">Belongs to the diphthine synthase family.</text>
</comment>
<dbReference type="GO" id="GO:0141133">
    <property type="term" value="F:diphthine methyl ester synthase activity"/>
    <property type="evidence" value="ECO:0007669"/>
    <property type="project" value="UniProtKB-EC"/>
</dbReference>
<dbReference type="FunFam" id="3.30.950.10:FF:000004">
    <property type="entry name" value="Diphthine synthase putative"/>
    <property type="match status" value="1"/>
</dbReference>
<dbReference type="InterPro" id="IPR000878">
    <property type="entry name" value="4pyrrol_Mease"/>
</dbReference>
<protein>
    <recommendedName>
        <fullName evidence="4">diphthine methyl ester synthase</fullName>
        <ecNumber evidence="4">2.1.1.314</ecNumber>
    </recommendedName>
</protein>
<dbReference type="STRING" id="763665.A0A2G5BGN3"/>
<organism evidence="11 12">
    <name type="scientific">Coemansia reversa (strain ATCC 12441 / NRRL 1564)</name>
    <dbReference type="NCBI Taxonomy" id="763665"/>
    <lineage>
        <taxon>Eukaryota</taxon>
        <taxon>Fungi</taxon>
        <taxon>Fungi incertae sedis</taxon>
        <taxon>Zoopagomycota</taxon>
        <taxon>Kickxellomycotina</taxon>
        <taxon>Kickxellomycetes</taxon>
        <taxon>Kickxellales</taxon>
        <taxon>Kickxellaceae</taxon>
        <taxon>Coemansia</taxon>
    </lineage>
</organism>
<dbReference type="EMBL" id="KZ303491">
    <property type="protein sequence ID" value="PIA18179.1"/>
    <property type="molecule type" value="Genomic_DNA"/>
</dbReference>
<dbReference type="InterPro" id="IPR035996">
    <property type="entry name" value="4pyrrol_Methylase_sf"/>
</dbReference>
<evidence type="ECO:0000313" key="11">
    <source>
        <dbReference type="EMBL" id="PIA18179.1"/>
    </source>
</evidence>
<comment type="function">
    <text evidence="1">S-adenosyl-L-methionine-dependent methyltransferase that catalyzes four methylations of the modified target histidine residue in translation elongation factor 2 (EF-2), to form an intermediate called diphthine methyl ester. The four successive methylation reactions represent the second step of diphthamide biosynthesis.</text>
</comment>
<evidence type="ECO:0000256" key="2">
    <source>
        <dbReference type="ARBA" id="ARBA00005156"/>
    </source>
</evidence>
<feature type="binding site" evidence="9">
    <location>
        <position position="246"/>
    </location>
    <ligand>
        <name>S-adenosyl-L-methionine</name>
        <dbReference type="ChEBI" id="CHEBI:59789"/>
    </ligand>
</feature>
<keyword evidence="5" id="KW-0489">Methyltransferase</keyword>
<evidence type="ECO:0000256" key="7">
    <source>
        <dbReference type="ARBA" id="ARBA00022691"/>
    </source>
</evidence>
<keyword evidence="6" id="KW-0808">Transferase</keyword>
<feature type="binding site" evidence="9">
    <location>
        <position position="9"/>
    </location>
    <ligand>
        <name>S-adenosyl-L-methionine</name>
        <dbReference type="ChEBI" id="CHEBI:59789"/>
    </ligand>
</feature>
<evidence type="ECO:0000256" key="5">
    <source>
        <dbReference type="ARBA" id="ARBA00022603"/>
    </source>
</evidence>
<name>A0A2G5BGN3_COERN</name>
<dbReference type="GO" id="GO:0017183">
    <property type="term" value="P:protein histidyl modification to diphthamide"/>
    <property type="evidence" value="ECO:0007669"/>
    <property type="project" value="UniProtKB-UniPathway"/>
</dbReference>
<dbReference type="Proteomes" id="UP000242474">
    <property type="component" value="Unassembled WGS sequence"/>
</dbReference>
<dbReference type="Gene3D" id="3.40.1010.10">
    <property type="entry name" value="Cobalt-precorrin-4 Transmethylase, Domain 1"/>
    <property type="match status" value="1"/>
</dbReference>
<dbReference type="GO" id="GO:0032259">
    <property type="term" value="P:methylation"/>
    <property type="evidence" value="ECO:0007669"/>
    <property type="project" value="UniProtKB-KW"/>
</dbReference>
<dbReference type="PIRSF" id="PIRSF036432">
    <property type="entry name" value="Diphthine_synth"/>
    <property type="match status" value="1"/>
</dbReference>
<evidence type="ECO:0000259" key="10">
    <source>
        <dbReference type="Pfam" id="PF00590"/>
    </source>
</evidence>
<evidence type="ECO:0000313" key="12">
    <source>
        <dbReference type="Proteomes" id="UP000242474"/>
    </source>
</evidence>
<dbReference type="PANTHER" id="PTHR10882">
    <property type="entry name" value="DIPHTHINE SYNTHASE"/>
    <property type="match status" value="1"/>
</dbReference>
<feature type="binding site" evidence="9">
    <location>
        <position position="87"/>
    </location>
    <ligand>
        <name>S-adenosyl-L-methionine</name>
        <dbReference type="ChEBI" id="CHEBI:59789"/>
    </ligand>
</feature>
<dbReference type="InterPro" id="IPR014777">
    <property type="entry name" value="4pyrrole_Mease_sub1"/>
</dbReference>
<feature type="binding site" evidence="9">
    <location>
        <position position="84"/>
    </location>
    <ligand>
        <name>S-adenosyl-L-methionine</name>
        <dbReference type="ChEBI" id="CHEBI:59789"/>
    </ligand>
</feature>
<dbReference type="OrthoDB" id="2516at2759"/>
<evidence type="ECO:0000256" key="9">
    <source>
        <dbReference type="PIRSR" id="PIRSR036432-1"/>
    </source>
</evidence>
<evidence type="ECO:0000256" key="8">
    <source>
        <dbReference type="ARBA" id="ARBA00048752"/>
    </source>
</evidence>
<dbReference type="NCBIfam" id="TIGR00522">
    <property type="entry name" value="dph5"/>
    <property type="match status" value="1"/>
</dbReference>
<feature type="binding site" evidence="9">
    <location>
        <position position="221"/>
    </location>
    <ligand>
        <name>S-adenosyl-L-methionine</name>
        <dbReference type="ChEBI" id="CHEBI:59789"/>
    </ligand>
</feature>
<feature type="domain" description="Tetrapyrrole methylase" evidence="10">
    <location>
        <begin position="1"/>
        <end position="236"/>
    </location>
</feature>
<feature type="binding site" evidence="9">
    <location>
        <position position="163"/>
    </location>
    <ligand>
        <name>S-adenosyl-L-methionine</name>
        <dbReference type="ChEBI" id="CHEBI:59789"/>
    </ligand>
</feature>
<dbReference type="InterPro" id="IPR004551">
    <property type="entry name" value="Dphthn_synthase"/>
</dbReference>
<dbReference type="AlphaFoldDB" id="A0A2G5BGN3"/>
<keyword evidence="7 9" id="KW-0949">S-adenosyl-L-methionine</keyword>
<evidence type="ECO:0000256" key="3">
    <source>
        <dbReference type="ARBA" id="ARBA00006729"/>
    </source>
</evidence>
<keyword evidence="12" id="KW-1185">Reference proteome</keyword>
<gene>
    <name evidence="11" type="ORF">COEREDRAFT_80093</name>
</gene>
<dbReference type="HAMAP" id="MF_01084">
    <property type="entry name" value="Diphthine_synth"/>
    <property type="match status" value="1"/>
</dbReference>
<dbReference type="EC" id="2.1.1.314" evidence="4"/>
<comment type="catalytic activity">
    <reaction evidence="8">
        <text>2-[(3S)-amino-3-carboxypropyl]-L-histidyl-[translation elongation factor 2] + 4 S-adenosyl-L-methionine = diphthine methyl ester-[translation elongation factor 2] + 4 S-adenosyl-L-homocysteine + 3 H(+)</text>
        <dbReference type="Rhea" id="RHEA:42652"/>
        <dbReference type="Rhea" id="RHEA-COMP:9749"/>
        <dbReference type="Rhea" id="RHEA-COMP:10173"/>
        <dbReference type="ChEBI" id="CHEBI:15378"/>
        <dbReference type="ChEBI" id="CHEBI:57856"/>
        <dbReference type="ChEBI" id="CHEBI:59789"/>
        <dbReference type="ChEBI" id="CHEBI:73995"/>
        <dbReference type="ChEBI" id="CHEBI:79005"/>
        <dbReference type="EC" id="2.1.1.314"/>
    </reaction>
</comment>
<proteinExistence type="inferred from homology"/>
<dbReference type="InterPro" id="IPR014776">
    <property type="entry name" value="4pyrrole_Mease_sub2"/>
</dbReference>
<evidence type="ECO:0000256" key="1">
    <source>
        <dbReference type="ARBA" id="ARBA00004006"/>
    </source>
</evidence>